<evidence type="ECO:0000313" key="2">
    <source>
        <dbReference type="Proteomes" id="UP000007799"/>
    </source>
</evidence>
<dbReference type="InParanoid" id="F2UDY1"/>
<sequence length="329" mass="35856">MASEVEASVQALRTAASEKEAWTILDKLGHHLLTKTMWMINGRPHVLLEVEAYLNSAKHPDPFTHSSTNQQHGGCWYFHSKGKSFNGGTYKGLDICIGFKEADSGVAYGGFLIRSIAELPSVPTKAPHLPSLSPIEGSCCVVDHLLRCFDAPSIQGLIDAHFTTRVPRLDGSSATSPETNLTLVPFADGAHPDVRVYTTPRVGLTLKRASDKTHFHRFLSRPYRYTTHPTIRKGRLQTVLGLSYVHALPVSRVAALSGVKEAKAREYISAFRFGRSKKPSKFYRTQLPTQQLCSALGACFDAGMACPDGDGAKNVGDAESDDSTNNGNQ</sequence>
<dbReference type="EMBL" id="GL832970">
    <property type="protein sequence ID" value="EGD74831.1"/>
    <property type="molecule type" value="Genomic_DNA"/>
</dbReference>
<gene>
    <name evidence="1" type="ORF">PTSG_07062</name>
</gene>
<dbReference type="STRING" id="946362.F2UDY1"/>
<protein>
    <submittedName>
        <fullName evidence="1">Uncharacterized protein</fullName>
    </submittedName>
</protein>
<dbReference type="RefSeq" id="XP_004992476.1">
    <property type="nucleotide sequence ID" value="XM_004992419.1"/>
</dbReference>
<evidence type="ECO:0000313" key="1">
    <source>
        <dbReference type="EMBL" id="EGD74831.1"/>
    </source>
</evidence>
<dbReference type="Proteomes" id="UP000007799">
    <property type="component" value="Unassembled WGS sequence"/>
</dbReference>
<dbReference type="GeneID" id="16073042"/>
<name>F2UDY1_SALR5</name>
<proteinExistence type="predicted"/>
<dbReference type="AlphaFoldDB" id="F2UDY1"/>
<organism evidence="2">
    <name type="scientific">Salpingoeca rosetta (strain ATCC 50818 / BSB-021)</name>
    <dbReference type="NCBI Taxonomy" id="946362"/>
    <lineage>
        <taxon>Eukaryota</taxon>
        <taxon>Choanoflagellata</taxon>
        <taxon>Craspedida</taxon>
        <taxon>Salpingoecidae</taxon>
        <taxon>Salpingoeca</taxon>
    </lineage>
</organism>
<keyword evidence="2" id="KW-1185">Reference proteome</keyword>
<dbReference type="OMA" id="KKGKHYM"/>
<dbReference type="KEGG" id="sre:PTSG_07062"/>
<reference evidence="1" key="1">
    <citation type="submission" date="2009-08" db="EMBL/GenBank/DDBJ databases">
        <title>Annotation of Salpingoeca rosetta.</title>
        <authorList>
            <consortium name="The Broad Institute Genome Sequencing Platform"/>
            <person name="Russ C."/>
            <person name="Cuomo C."/>
            <person name="Burger G."/>
            <person name="Gray M.W."/>
            <person name="Holland P.W.H."/>
            <person name="King N."/>
            <person name="Lang F.B.F."/>
            <person name="Roger A.J."/>
            <person name="Ruiz-Trillo I."/>
            <person name="Young S.K."/>
            <person name="Zeng Q."/>
            <person name="Gargeya S."/>
            <person name="Alvarado L."/>
            <person name="Berlin A."/>
            <person name="Chapman S.B."/>
            <person name="Chen Z."/>
            <person name="Freedman E."/>
            <person name="Gellesch M."/>
            <person name="Goldberg J."/>
            <person name="Griggs A."/>
            <person name="Gujja S."/>
            <person name="Heilman E."/>
            <person name="Heiman D."/>
            <person name="Howarth C."/>
            <person name="Mehta T."/>
            <person name="Neiman D."/>
            <person name="Pearson M."/>
            <person name="Roberts A."/>
            <person name="Saif S."/>
            <person name="Shea T."/>
            <person name="Shenoy N."/>
            <person name="Sisk P."/>
            <person name="Stolte C."/>
            <person name="Sykes S."/>
            <person name="White J."/>
            <person name="Yandava C."/>
            <person name="Haas B."/>
            <person name="Nusbaum C."/>
            <person name="Birren B."/>
        </authorList>
    </citation>
    <scope>NUCLEOTIDE SEQUENCE [LARGE SCALE GENOMIC DNA]</scope>
    <source>
        <strain evidence="1">ATCC 50818</strain>
    </source>
</reference>
<dbReference type="eggNOG" id="ENOG502S7FA">
    <property type="taxonomic scope" value="Eukaryota"/>
</dbReference>
<dbReference type="OrthoDB" id="16851at2759"/>
<accession>F2UDY1</accession>